<feature type="domain" description="RDD" evidence="6">
    <location>
        <begin position="21"/>
        <end position="126"/>
    </location>
</feature>
<organism evidence="7 8">
    <name type="scientific">Catenuloplanes niger</name>
    <dbReference type="NCBI Taxonomy" id="587534"/>
    <lineage>
        <taxon>Bacteria</taxon>
        <taxon>Bacillati</taxon>
        <taxon>Actinomycetota</taxon>
        <taxon>Actinomycetes</taxon>
        <taxon>Micromonosporales</taxon>
        <taxon>Micromonosporaceae</taxon>
        <taxon>Catenuloplanes</taxon>
    </lineage>
</organism>
<keyword evidence="8" id="KW-1185">Reference proteome</keyword>
<evidence type="ECO:0000259" key="6">
    <source>
        <dbReference type="Pfam" id="PF06271"/>
    </source>
</evidence>
<dbReference type="RefSeq" id="WP_310412494.1">
    <property type="nucleotide sequence ID" value="NZ_JAVDYC010000001.1"/>
</dbReference>
<evidence type="ECO:0000256" key="3">
    <source>
        <dbReference type="ARBA" id="ARBA00022989"/>
    </source>
</evidence>
<comment type="caution">
    <text evidence="7">The sequence shown here is derived from an EMBL/GenBank/DDBJ whole genome shotgun (WGS) entry which is preliminary data.</text>
</comment>
<dbReference type="Proteomes" id="UP001183629">
    <property type="component" value="Unassembled WGS sequence"/>
</dbReference>
<dbReference type="GO" id="GO:0016020">
    <property type="term" value="C:membrane"/>
    <property type="evidence" value="ECO:0007669"/>
    <property type="project" value="UniProtKB-SubCell"/>
</dbReference>
<reference evidence="7 8" key="1">
    <citation type="submission" date="2023-07" db="EMBL/GenBank/DDBJ databases">
        <title>Sequencing the genomes of 1000 actinobacteria strains.</title>
        <authorList>
            <person name="Klenk H.-P."/>
        </authorList>
    </citation>
    <scope>NUCLEOTIDE SEQUENCE [LARGE SCALE GENOMIC DNA]</scope>
    <source>
        <strain evidence="7 8">DSM 44711</strain>
    </source>
</reference>
<dbReference type="InterPro" id="IPR010432">
    <property type="entry name" value="RDD"/>
</dbReference>
<evidence type="ECO:0000313" key="8">
    <source>
        <dbReference type="Proteomes" id="UP001183629"/>
    </source>
</evidence>
<feature type="transmembrane region" description="Helical" evidence="5">
    <location>
        <begin position="118"/>
        <end position="137"/>
    </location>
</feature>
<evidence type="ECO:0000256" key="4">
    <source>
        <dbReference type="ARBA" id="ARBA00023136"/>
    </source>
</evidence>
<comment type="subcellular location">
    <subcellularLocation>
        <location evidence="1">Membrane</location>
        <topology evidence="1">Multi-pass membrane protein</topology>
    </subcellularLocation>
</comment>
<dbReference type="EMBL" id="JAVDYC010000001">
    <property type="protein sequence ID" value="MDR7322317.1"/>
    <property type="molecule type" value="Genomic_DNA"/>
</dbReference>
<protein>
    <recommendedName>
        <fullName evidence="6">RDD domain-containing protein</fullName>
    </recommendedName>
</protein>
<keyword evidence="4 5" id="KW-0472">Membrane</keyword>
<feature type="transmembrane region" description="Helical" evidence="5">
    <location>
        <begin position="29"/>
        <end position="51"/>
    </location>
</feature>
<keyword evidence="2 5" id="KW-0812">Transmembrane</keyword>
<proteinExistence type="predicted"/>
<accession>A0AAE4CSC1</accession>
<evidence type="ECO:0000256" key="1">
    <source>
        <dbReference type="ARBA" id="ARBA00004141"/>
    </source>
</evidence>
<sequence length="193" mass="20516">MTSDNIAPGDELDLVPVAREPLNRIAAWAVDWCCIIVWVAITAAVGVPLFLAGATDALGTTTLNLVAAAVVVFPVTFWLAHLESGTRRTTPGKRLRRLTVITATDGSRPTLRRALLRNTLKIAVPWLIGHAAVYAIAGTGDSGAVPIESWLLTATSYLLPIVYVASLFIGTGQTPYDRLSGTAVIRRAPEGDT</sequence>
<name>A0AAE4CSC1_9ACTN</name>
<evidence type="ECO:0000256" key="2">
    <source>
        <dbReference type="ARBA" id="ARBA00022692"/>
    </source>
</evidence>
<evidence type="ECO:0000313" key="7">
    <source>
        <dbReference type="EMBL" id="MDR7322317.1"/>
    </source>
</evidence>
<feature type="transmembrane region" description="Helical" evidence="5">
    <location>
        <begin position="57"/>
        <end position="80"/>
    </location>
</feature>
<dbReference type="Pfam" id="PF06271">
    <property type="entry name" value="RDD"/>
    <property type="match status" value="1"/>
</dbReference>
<evidence type="ECO:0000256" key="5">
    <source>
        <dbReference type="SAM" id="Phobius"/>
    </source>
</evidence>
<feature type="transmembrane region" description="Helical" evidence="5">
    <location>
        <begin position="149"/>
        <end position="169"/>
    </location>
</feature>
<keyword evidence="3 5" id="KW-1133">Transmembrane helix</keyword>
<dbReference type="AlphaFoldDB" id="A0AAE4CSC1"/>
<gene>
    <name evidence="7" type="ORF">J2S44_002567</name>
</gene>